<dbReference type="GeneID" id="15013609"/>
<evidence type="ECO:0000313" key="2">
    <source>
        <dbReference type="EMBL" id="AGG54248.1"/>
    </source>
</evidence>
<protein>
    <recommendedName>
        <fullName evidence="1">Phage tail lysozyme domain-containing protein</fullName>
    </recommendedName>
</protein>
<sequence length="185" mass="21080">MMYLVESAMLALLSFFNSAPEPAVAIPVVPYEASWKCPDCSEEEQYVLAELQDNTKISDRNALATIMGNIKQESTFKANICEGGARVNYEDCHDGGYGLIQWTSINRYNNLGKFCTEYGCDPSTLEGQTRFMINESQFQSVLPVFEGRGQTVYEYMKSAYVWLGWGIEGQRTNYAYDYVKRLEWV</sequence>
<dbReference type="OrthoDB" id="11873at10239"/>
<keyword evidence="3" id="KW-1185">Reference proteome</keyword>
<dbReference type="KEGG" id="vg:15013609"/>
<dbReference type="Pfam" id="PF18013">
    <property type="entry name" value="Phage_lysozyme2"/>
    <property type="match status" value="1"/>
</dbReference>
<evidence type="ECO:0000313" key="3">
    <source>
        <dbReference type="Proteomes" id="UP000203282"/>
    </source>
</evidence>
<feature type="domain" description="Phage tail lysozyme" evidence="1">
    <location>
        <begin position="60"/>
        <end position="147"/>
    </location>
</feature>
<dbReference type="InterPro" id="IPR041219">
    <property type="entry name" value="Phage_lysozyme2"/>
</dbReference>
<organism evidence="2 3">
    <name type="scientific">Synechococcus phage S-SSM4</name>
    <dbReference type="NCBI Taxonomy" id="536466"/>
    <lineage>
        <taxon>Viruses</taxon>
        <taxon>Duplodnaviria</taxon>
        <taxon>Heunggongvirae</taxon>
        <taxon>Uroviricota</taxon>
        <taxon>Caudoviricetes</taxon>
        <taxon>Pantevenvirales</taxon>
        <taxon>Kyanoviridae</taxon>
        <taxon>Greenvirus</taxon>
        <taxon>Greenvirus ssm4</taxon>
    </lineage>
</organism>
<evidence type="ECO:0000259" key="1">
    <source>
        <dbReference type="Pfam" id="PF18013"/>
    </source>
</evidence>
<dbReference type="Gene3D" id="1.10.530.10">
    <property type="match status" value="1"/>
</dbReference>
<dbReference type="Proteomes" id="UP000203282">
    <property type="component" value="Segment"/>
</dbReference>
<proteinExistence type="predicted"/>
<dbReference type="EMBL" id="HQ316583">
    <property type="protein sequence ID" value="AGG54248.1"/>
    <property type="molecule type" value="Genomic_DNA"/>
</dbReference>
<reference evidence="2 3" key="1">
    <citation type="submission" date="2010-03" db="EMBL/GenBank/DDBJ databases">
        <title>The Genome Sequence of Cyanophage S-SSM4.</title>
        <authorList>
            <consortium name="The Broad Institute Genome Sequencing Platform"/>
            <person name="Henn M.R."/>
            <person name="Sullivan M.S."/>
            <person name="Osburne M.S."/>
            <person name="Levin J."/>
            <person name="Malboeuf C."/>
            <person name="Casali M."/>
            <person name="Russ C."/>
            <person name="Lennon N."/>
            <person name="Erlich R."/>
            <person name="Young S.K."/>
            <person name="Koehrsen M."/>
            <person name="Yandava C."/>
            <person name="Zeng Q."/>
            <person name="Alvarado L."/>
            <person name="Anderson S."/>
            <person name="Berlin A."/>
            <person name="Borenstein D."/>
            <person name="Chen Z."/>
            <person name="Engels R."/>
            <person name="Freedman E."/>
            <person name="Gellesch M."/>
            <person name="Goldberg J."/>
            <person name="Green L."/>
            <person name="Griggs A."/>
            <person name="Gujja S."/>
            <person name="Heiman D."/>
            <person name="Hepburn T."/>
            <person name="Howarth C."/>
            <person name="Jen D."/>
            <person name="Larson L."/>
            <person name="Lewis B."/>
            <person name="Mehta T."/>
            <person name="Park D."/>
            <person name="Pearson M."/>
            <person name="Roberts A."/>
            <person name="Ryan E."/>
            <person name="Saif S."/>
            <person name="Shea T."/>
            <person name="Shenoy N."/>
            <person name="Sisk P."/>
            <person name="Stolte C."/>
            <person name="Sykes S."/>
            <person name="Walk T."/>
            <person name="White J."/>
            <person name="Yu Q."/>
            <person name="Coleman M.L."/>
            <person name="Huang K.H."/>
            <person name="Weigele P.R."/>
            <person name="DeFrancesco A.S."/>
            <person name="Kern S.E."/>
            <person name="Thompson L.R."/>
            <person name="Fu R."/>
            <person name="Hombeck B."/>
            <person name="Chisholm S.W."/>
            <person name="Haas B."/>
            <person name="Nusbaum C."/>
            <person name="Galagan J."/>
            <person name="Birren B."/>
        </authorList>
    </citation>
    <scope>NUCLEOTIDE SEQUENCE [LARGE SCALE GENOMIC DNA]</scope>
    <source>
        <strain evidence="2 3">S-SSM4</strain>
    </source>
</reference>
<dbReference type="RefSeq" id="YP_007677373.1">
    <property type="nucleotide sequence ID" value="NC_020875.1"/>
</dbReference>
<gene>
    <name evidence="2" type="ORF">CYXG_00184</name>
</gene>
<accession>M1U2R2</accession>
<name>M1U2R2_9CAUD</name>